<dbReference type="KEGG" id="cphy:B5808_05760"/>
<dbReference type="GO" id="GO:0032453">
    <property type="term" value="F:histone H3K4 demethylase activity"/>
    <property type="evidence" value="ECO:0007669"/>
    <property type="project" value="TreeGrafter"/>
</dbReference>
<reference evidence="4 5" key="1">
    <citation type="submission" date="2017-04" db="EMBL/GenBank/DDBJ databases">
        <authorList>
            <person name="Afonso C.L."/>
            <person name="Miller P.J."/>
            <person name="Scott M.A."/>
            <person name="Spackman E."/>
            <person name="Goraichik I."/>
            <person name="Dimitrov K.M."/>
            <person name="Suarez D.L."/>
            <person name="Swayne D.E."/>
        </authorList>
    </citation>
    <scope>NUCLEOTIDE SEQUENCE [LARGE SCALE GENOMIC DNA]</scope>
    <source>
        <strain evidence="5">XA(T)</strain>
    </source>
</reference>
<evidence type="ECO:0000256" key="1">
    <source>
        <dbReference type="ARBA" id="ARBA00001954"/>
    </source>
</evidence>
<sequence>MSTDVERGPSDRPALSRCIGVSPDTFAREYWGASPLLTPASALPRDFDDLFSSAAVDELVSRRGVRTPFIRMAQEGDVLSPGRFTGSGGFGAEIADQVDSAKVLARFADGATIVLQGLHRLWPPLIDFTRELVDDLGHPAQVNAYVTPASSRGFDPHYDVHDVFVLQIAGEKHWRIHAPVHEHPLRDQPWSQHRAAVAARAQESPVIDAVLRPGDALYLPRGWIHSAEALGGTSVHLTIGMPSFTRDDVLRSILARLGESPELRRPLPLGVDWTDAAAVRPLVEETLEALRAALPDADELPGDVVRPVADALAAQLAETTRPEPVSPLATVDAIARLDGRTRVRWRAGLRARLEESDGRITIRSREGSLSLPAEAADALHRLAAGGPIAVADLPGLDPESAVVVARRLLREAVLVLAP</sequence>
<dbReference type="PROSITE" id="PS51184">
    <property type="entry name" value="JMJC"/>
    <property type="match status" value="1"/>
</dbReference>
<dbReference type="EMBL" id="CP020715">
    <property type="protein sequence ID" value="ARJ04778.1"/>
    <property type="molecule type" value="Genomic_DNA"/>
</dbReference>
<dbReference type="GO" id="GO:0046872">
    <property type="term" value="F:metal ion binding"/>
    <property type="evidence" value="ECO:0007669"/>
    <property type="project" value="UniProtKB-KW"/>
</dbReference>
<evidence type="ECO:0000313" key="4">
    <source>
        <dbReference type="EMBL" id="ARJ04778.1"/>
    </source>
</evidence>
<dbReference type="PANTHER" id="PTHR13096">
    <property type="entry name" value="MINA53 MYC INDUCED NUCLEAR ANTIGEN"/>
    <property type="match status" value="1"/>
</dbReference>
<dbReference type="SUPFAM" id="SSF51197">
    <property type="entry name" value="Clavaminate synthase-like"/>
    <property type="match status" value="1"/>
</dbReference>
<dbReference type="Pfam" id="PF08007">
    <property type="entry name" value="JmjC_2"/>
    <property type="match status" value="1"/>
</dbReference>
<dbReference type="GO" id="GO:0051864">
    <property type="term" value="F:histone H3K36 demethylase activity"/>
    <property type="evidence" value="ECO:0007669"/>
    <property type="project" value="TreeGrafter"/>
</dbReference>
<keyword evidence="5" id="KW-1185">Reference proteome</keyword>
<proteinExistence type="predicted"/>
<evidence type="ECO:0000256" key="3">
    <source>
        <dbReference type="ARBA" id="ARBA00023004"/>
    </source>
</evidence>
<evidence type="ECO:0000256" key="2">
    <source>
        <dbReference type="ARBA" id="ARBA00022723"/>
    </source>
</evidence>
<dbReference type="Proteomes" id="UP000192775">
    <property type="component" value="Chromosome"/>
</dbReference>
<gene>
    <name evidence="4" type="ORF">B5808_05760</name>
</gene>
<dbReference type="STRING" id="1619308.B5808_05760"/>
<dbReference type="PANTHER" id="PTHR13096:SF9">
    <property type="entry name" value="BIFUNCTIONAL LYSINE-SPECIFIC DEMETHYLASE AND HISTIDYL-HYDROXYLASE"/>
    <property type="match status" value="1"/>
</dbReference>
<dbReference type="InterPro" id="IPR003347">
    <property type="entry name" value="JmjC_dom"/>
</dbReference>
<evidence type="ECO:0000313" key="5">
    <source>
        <dbReference type="Proteomes" id="UP000192775"/>
    </source>
</evidence>
<comment type="cofactor">
    <cofactor evidence="1">
        <name>Fe(2+)</name>
        <dbReference type="ChEBI" id="CHEBI:29033"/>
    </cofactor>
</comment>
<dbReference type="AlphaFoldDB" id="A0A1X9LKG2"/>
<keyword evidence="2" id="KW-0479">Metal-binding</keyword>
<protein>
    <submittedName>
        <fullName evidence="4">Cupin</fullName>
    </submittedName>
</protein>
<accession>A0A1X9LKG2</accession>
<dbReference type="Gene3D" id="2.60.120.650">
    <property type="entry name" value="Cupin"/>
    <property type="match status" value="1"/>
</dbReference>
<name>A0A1X9LKG2_9MICO</name>
<organism evidence="4 5">
    <name type="scientific">Cnuibacter physcomitrellae</name>
    <dbReference type="NCBI Taxonomy" id="1619308"/>
    <lineage>
        <taxon>Bacteria</taxon>
        <taxon>Bacillati</taxon>
        <taxon>Actinomycetota</taxon>
        <taxon>Actinomycetes</taxon>
        <taxon>Micrococcales</taxon>
        <taxon>Microbacteriaceae</taxon>
        <taxon>Cnuibacter</taxon>
    </lineage>
</organism>
<dbReference type="InterPro" id="IPR039994">
    <property type="entry name" value="NO66-like"/>
</dbReference>
<dbReference type="RefSeq" id="WP_085018916.1">
    <property type="nucleotide sequence ID" value="NZ_BMHD01000002.1"/>
</dbReference>
<dbReference type="SMART" id="SM00558">
    <property type="entry name" value="JmjC"/>
    <property type="match status" value="1"/>
</dbReference>
<keyword evidence="3" id="KW-0408">Iron</keyword>